<keyword evidence="6" id="KW-0762">Sugar transport</keyword>
<protein>
    <recommendedName>
        <fullName evidence="10">Maltose/maltodextrin transport system permease protein MalG</fullName>
    </recommendedName>
</protein>
<keyword evidence="9 11" id="KW-0472">Membrane</keyword>
<evidence type="ECO:0000256" key="2">
    <source>
        <dbReference type="ARBA" id="ARBA00004651"/>
    </source>
</evidence>
<dbReference type="SUPFAM" id="SSF161098">
    <property type="entry name" value="MetI-like"/>
    <property type="match status" value="1"/>
</dbReference>
<dbReference type="EMBL" id="QKVK01000002">
    <property type="protein sequence ID" value="PZF77905.1"/>
    <property type="molecule type" value="Genomic_DNA"/>
</dbReference>
<dbReference type="GO" id="GO:0005886">
    <property type="term" value="C:plasma membrane"/>
    <property type="evidence" value="ECO:0007669"/>
    <property type="project" value="UniProtKB-SubCell"/>
</dbReference>
<evidence type="ECO:0000256" key="9">
    <source>
        <dbReference type="ARBA" id="ARBA00023136"/>
    </source>
</evidence>
<feature type="domain" description="ABC transmembrane type-1" evidence="12">
    <location>
        <begin position="76"/>
        <end position="265"/>
    </location>
</feature>
<name>A0A2W2ARF0_9HYPH</name>
<dbReference type="PROSITE" id="PS50928">
    <property type="entry name" value="ABC_TM1"/>
    <property type="match status" value="1"/>
</dbReference>
<comment type="similarity">
    <text evidence="3">Belongs to the binding-protein-dependent transport system permease family. MalFG subfamily.</text>
</comment>
<sequence>MSATLPFHRRPGTRLALRYLLALVLTVIFVFPVYWLFIISFKTPDEIFAFPPVWYPKSLQLANYHVLFKDGDAATVGNSLILASVSTFFAMILGTIAAYSLVRFRTGGENLAVWIISQRMMPPVAIVFPIFLVYVWLGWVDTYVGLIVLYTAFSLPYVIWMMRGYIEDIPLELEESALVDGCTRAQVLWKVVFPMARTGLFATAVFTFVFAWNDFLFALVLTRTEVTTYTVQVTHYFGGQSNFWAKIAAMSVLGTIPVFFTVAVMQRYLVRGISMGAVKG</sequence>
<evidence type="ECO:0000313" key="14">
    <source>
        <dbReference type="Proteomes" id="UP000248795"/>
    </source>
</evidence>
<gene>
    <name evidence="13" type="ORF">DK847_05615</name>
</gene>
<reference evidence="14" key="1">
    <citation type="submission" date="2018-06" db="EMBL/GenBank/DDBJ databases">
        <title>Aestuariibacter litoralis strain KCTC 52945T.</title>
        <authorList>
            <person name="Li X."/>
            <person name="Salam N."/>
            <person name="Li J.-L."/>
            <person name="Chen Y.-M."/>
            <person name="Yang Z.-W."/>
            <person name="Zhang L.-Y."/>
            <person name="Han M.-X."/>
            <person name="Xiao M."/>
            <person name="Li W.-J."/>
        </authorList>
    </citation>
    <scope>NUCLEOTIDE SEQUENCE [LARGE SCALE GENOMIC DNA]</scope>
    <source>
        <strain evidence="14">KCTC 52945</strain>
    </source>
</reference>
<dbReference type="Proteomes" id="UP000248795">
    <property type="component" value="Unassembled WGS sequence"/>
</dbReference>
<evidence type="ECO:0000256" key="8">
    <source>
        <dbReference type="ARBA" id="ARBA00022989"/>
    </source>
</evidence>
<dbReference type="PANTHER" id="PTHR32243:SF50">
    <property type="entry name" value="MALTOSE_MALTODEXTRIN TRANSPORT SYSTEM PERMEASE PROTEIN MALG"/>
    <property type="match status" value="1"/>
</dbReference>
<proteinExistence type="inferred from homology"/>
<comment type="caution">
    <text evidence="13">The sequence shown here is derived from an EMBL/GenBank/DDBJ whole genome shotgun (WGS) entry which is preliminary data.</text>
</comment>
<keyword evidence="8 11" id="KW-1133">Transmembrane helix</keyword>
<keyword evidence="5" id="KW-1003">Cell membrane</keyword>
<evidence type="ECO:0000256" key="1">
    <source>
        <dbReference type="ARBA" id="ARBA00002264"/>
    </source>
</evidence>
<evidence type="ECO:0000259" key="12">
    <source>
        <dbReference type="PROSITE" id="PS50928"/>
    </source>
</evidence>
<organism evidence="13 14">
    <name type="scientific">Aestuariivirga litoralis</name>
    <dbReference type="NCBI Taxonomy" id="2650924"/>
    <lineage>
        <taxon>Bacteria</taxon>
        <taxon>Pseudomonadati</taxon>
        <taxon>Pseudomonadota</taxon>
        <taxon>Alphaproteobacteria</taxon>
        <taxon>Hyphomicrobiales</taxon>
        <taxon>Aestuariivirgaceae</taxon>
        <taxon>Aestuariivirga</taxon>
    </lineage>
</organism>
<dbReference type="GO" id="GO:0055085">
    <property type="term" value="P:transmembrane transport"/>
    <property type="evidence" value="ECO:0007669"/>
    <property type="project" value="InterPro"/>
</dbReference>
<accession>A0A2W2ARF0</accession>
<feature type="transmembrane region" description="Helical" evidence="11">
    <location>
        <begin position="20"/>
        <end position="41"/>
    </location>
</feature>
<dbReference type="PANTHER" id="PTHR32243">
    <property type="entry name" value="MALTOSE TRANSPORT SYSTEM PERMEASE-RELATED"/>
    <property type="match status" value="1"/>
</dbReference>
<comment type="subcellular location">
    <subcellularLocation>
        <location evidence="2 11">Cell membrane</location>
        <topology evidence="2 11">Multi-pass membrane protein</topology>
    </subcellularLocation>
</comment>
<comment type="function">
    <text evidence="1">Part of the ABC transporter complex MalEFGK involved in maltose/maltodextrin import. Probably responsible for the translocation of the substrate across the membrane.</text>
</comment>
<evidence type="ECO:0000256" key="4">
    <source>
        <dbReference type="ARBA" id="ARBA00022448"/>
    </source>
</evidence>
<dbReference type="InterPro" id="IPR000515">
    <property type="entry name" value="MetI-like"/>
</dbReference>
<evidence type="ECO:0000256" key="6">
    <source>
        <dbReference type="ARBA" id="ARBA00022597"/>
    </source>
</evidence>
<dbReference type="AlphaFoldDB" id="A0A2W2ARF0"/>
<keyword evidence="7 11" id="KW-0812">Transmembrane</keyword>
<feature type="transmembrane region" description="Helical" evidence="11">
    <location>
        <begin position="200"/>
        <end position="223"/>
    </location>
</feature>
<evidence type="ECO:0000313" key="13">
    <source>
        <dbReference type="EMBL" id="PZF77905.1"/>
    </source>
</evidence>
<dbReference type="InterPro" id="IPR035906">
    <property type="entry name" value="MetI-like_sf"/>
</dbReference>
<dbReference type="CDD" id="cd06261">
    <property type="entry name" value="TM_PBP2"/>
    <property type="match status" value="1"/>
</dbReference>
<dbReference type="Pfam" id="PF00528">
    <property type="entry name" value="BPD_transp_1"/>
    <property type="match status" value="1"/>
</dbReference>
<keyword evidence="4 11" id="KW-0813">Transport</keyword>
<feature type="transmembrane region" description="Helical" evidence="11">
    <location>
        <begin position="120"/>
        <end position="137"/>
    </location>
</feature>
<keyword evidence="14" id="KW-1185">Reference proteome</keyword>
<evidence type="ECO:0000256" key="10">
    <source>
        <dbReference type="ARBA" id="ARBA00041109"/>
    </source>
</evidence>
<dbReference type="Gene3D" id="1.10.3720.10">
    <property type="entry name" value="MetI-like"/>
    <property type="match status" value="1"/>
</dbReference>
<evidence type="ECO:0000256" key="7">
    <source>
        <dbReference type="ARBA" id="ARBA00022692"/>
    </source>
</evidence>
<feature type="transmembrane region" description="Helical" evidence="11">
    <location>
        <begin position="243"/>
        <end position="265"/>
    </location>
</feature>
<dbReference type="RefSeq" id="WP_111196697.1">
    <property type="nucleotide sequence ID" value="NZ_QKVK01000002.1"/>
</dbReference>
<evidence type="ECO:0000256" key="3">
    <source>
        <dbReference type="ARBA" id="ARBA00009047"/>
    </source>
</evidence>
<evidence type="ECO:0000256" key="11">
    <source>
        <dbReference type="RuleBase" id="RU363032"/>
    </source>
</evidence>
<feature type="transmembrane region" description="Helical" evidence="11">
    <location>
        <begin position="80"/>
        <end position="99"/>
    </location>
</feature>
<evidence type="ECO:0000256" key="5">
    <source>
        <dbReference type="ARBA" id="ARBA00022475"/>
    </source>
</evidence>
<dbReference type="InterPro" id="IPR050901">
    <property type="entry name" value="BP-dep_ABC_trans_perm"/>
</dbReference>
<feature type="transmembrane region" description="Helical" evidence="11">
    <location>
        <begin position="143"/>
        <end position="160"/>
    </location>
</feature>